<gene>
    <name evidence="2" type="ORF">EQG79_04580</name>
</gene>
<comment type="caution">
    <text evidence="2">The sequence shown here is derived from an EMBL/GenBank/DDBJ whole genome shotgun (WGS) entry which is preliminary data.</text>
</comment>
<dbReference type="InterPro" id="IPR036761">
    <property type="entry name" value="TTHA0802/YceI-like_sf"/>
</dbReference>
<evidence type="ECO:0000313" key="3">
    <source>
        <dbReference type="Proteomes" id="UP000290407"/>
    </source>
</evidence>
<reference evidence="2 3" key="1">
    <citation type="submission" date="2019-01" db="EMBL/GenBank/DDBJ databases">
        <title>Spirosoma flava sp. nov., a propanil-degrading bacterium isolated from herbicide-contaminated soil.</title>
        <authorList>
            <person name="Zhang L."/>
            <person name="Jiang J.-D."/>
        </authorList>
    </citation>
    <scope>NUCLEOTIDE SEQUENCE [LARGE SCALE GENOMIC DNA]</scope>
    <source>
        <strain evidence="2 3">TY50</strain>
    </source>
</reference>
<dbReference type="SUPFAM" id="SSF101874">
    <property type="entry name" value="YceI-like"/>
    <property type="match status" value="1"/>
</dbReference>
<keyword evidence="3" id="KW-1185">Reference proteome</keyword>
<accession>A0A4Q2UPW2</accession>
<evidence type="ECO:0000259" key="1">
    <source>
        <dbReference type="SMART" id="SM00867"/>
    </source>
</evidence>
<dbReference type="PANTHER" id="PTHR34406:SF1">
    <property type="entry name" value="PROTEIN YCEI"/>
    <property type="match status" value="1"/>
</dbReference>
<dbReference type="RefSeq" id="WP_129600260.1">
    <property type="nucleotide sequence ID" value="NZ_SBLB01000001.1"/>
</dbReference>
<evidence type="ECO:0000313" key="2">
    <source>
        <dbReference type="EMBL" id="RYC71426.1"/>
    </source>
</evidence>
<proteinExistence type="predicted"/>
<dbReference type="PANTHER" id="PTHR34406">
    <property type="entry name" value="PROTEIN YCEI"/>
    <property type="match status" value="1"/>
</dbReference>
<dbReference type="Pfam" id="PF04264">
    <property type="entry name" value="YceI"/>
    <property type="match status" value="1"/>
</dbReference>
<dbReference type="Gene3D" id="2.40.128.110">
    <property type="entry name" value="Lipid/polyisoprenoid-binding, YceI-like"/>
    <property type="match status" value="1"/>
</dbReference>
<dbReference type="SMART" id="SM00867">
    <property type="entry name" value="YceI"/>
    <property type="match status" value="1"/>
</dbReference>
<dbReference type="EMBL" id="SBLB01000001">
    <property type="protein sequence ID" value="RYC71426.1"/>
    <property type="molecule type" value="Genomic_DNA"/>
</dbReference>
<dbReference type="AlphaFoldDB" id="A0A4Q2UPW2"/>
<name>A0A4Q2UPW2_9BACT</name>
<organism evidence="2 3">
    <name type="scientific">Spirosoma sordidisoli</name>
    <dbReference type="NCBI Taxonomy" id="2502893"/>
    <lineage>
        <taxon>Bacteria</taxon>
        <taxon>Pseudomonadati</taxon>
        <taxon>Bacteroidota</taxon>
        <taxon>Cytophagia</taxon>
        <taxon>Cytophagales</taxon>
        <taxon>Cytophagaceae</taxon>
        <taxon>Spirosoma</taxon>
    </lineage>
</organism>
<sequence length="181" mass="20402">MTQQEQRTKWVFEPAHCKIGFSVTHFGITETEGHFTRYDGTVAAESDDFSDATVTMHVDVSSVDTLDRQRDDHLRSADFFHAEKHPQMTFVSTGMRVVEKNRYKMAGDLTLLGITRPVELDVQFMGIVLKDPFGNTKAGLKVTGAINRKDWGMTWNNIMDFGGLAVGETVRISCQIELLKQ</sequence>
<feature type="domain" description="Lipid/polyisoprenoid-binding YceI-like" evidence="1">
    <location>
        <begin position="9"/>
        <end position="179"/>
    </location>
</feature>
<dbReference type="Proteomes" id="UP000290407">
    <property type="component" value="Unassembled WGS sequence"/>
</dbReference>
<protein>
    <submittedName>
        <fullName evidence="2">Polyisoprenoid-binding protein</fullName>
    </submittedName>
</protein>
<dbReference type="InterPro" id="IPR007372">
    <property type="entry name" value="Lipid/polyisoprenoid-bd_YceI"/>
</dbReference>